<proteinExistence type="predicted"/>
<sequence>MYEFEEQLDYDSNIPEAFREVQICLDSFVEINYETALGLVIGMKPTNDDIIHYRGKILDIIRNNPPLVSIPRYLRDGREDYLWYSDFYDDITKDVYRKYRGFVKPANNITSGNYTEELTKIDLPYFKELVDLVSLERLCIKYEKLFPTPSKDTPKENITQEKLPTPKSNIVKETKVKPKVTKRSYQPKLNKEQYTLLADCIEKIRLFRLKIKVSELKKLLSGKLSEPLQVTNQKSLVYLFDQLMDSGYIKYTWVSVADGNKDFISFRTEGNKERYGDNTHYINMQQLLNCRNRNKKERITGLENIDDLIEELREYNPE</sequence>
<organism evidence="1 2">
    <name type="scientific">Dysgonomonas gadei ATCC BAA-286</name>
    <dbReference type="NCBI Taxonomy" id="742766"/>
    <lineage>
        <taxon>Bacteria</taxon>
        <taxon>Pseudomonadati</taxon>
        <taxon>Bacteroidota</taxon>
        <taxon>Bacteroidia</taxon>
        <taxon>Bacteroidales</taxon>
        <taxon>Dysgonomonadaceae</taxon>
        <taxon>Dysgonomonas</taxon>
    </lineage>
</organism>
<evidence type="ECO:0000313" key="2">
    <source>
        <dbReference type="Proteomes" id="UP000004913"/>
    </source>
</evidence>
<protein>
    <submittedName>
        <fullName evidence="1">Uncharacterized protein</fullName>
    </submittedName>
</protein>
<keyword evidence="2" id="KW-1185">Reference proteome</keyword>
<dbReference type="AlphaFoldDB" id="F5J1X5"/>
<gene>
    <name evidence="1" type="ORF">HMPREF9455_03370</name>
</gene>
<dbReference type="HOGENOM" id="CLU_893521_0_0_10"/>
<dbReference type="RefSeq" id="WP_006800903.1">
    <property type="nucleotide sequence ID" value="NZ_GL891988.1"/>
</dbReference>
<dbReference type="eggNOG" id="ENOG50325CN">
    <property type="taxonomic scope" value="Bacteria"/>
</dbReference>
<dbReference type="Proteomes" id="UP000004913">
    <property type="component" value="Unassembled WGS sequence"/>
</dbReference>
<name>F5J1X5_9BACT</name>
<accession>F5J1X5</accession>
<reference evidence="1 2" key="1">
    <citation type="submission" date="2011-04" db="EMBL/GenBank/DDBJ databases">
        <title>The Genome Sequence of Dysgonomonas gadei ATCC BAA-286.</title>
        <authorList>
            <consortium name="The Broad Institute Genome Sequencing Platform"/>
            <person name="Earl A."/>
            <person name="Ward D."/>
            <person name="Feldgarden M."/>
            <person name="Gevers D."/>
            <person name="Pudlo N."/>
            <person name="Martens E."/>
            <person name="Allen-Vercoe E."/>
            <person name="Young S.K."/>
            <person name="Zeng Q."/>
            <person name="Gargeya S."/>
            <person name="Fitzgerald M."/>
            <person name="Haas B."/>
            <person name="Abouelleil A."/>
            <person name="Alvarado L."/>
            <person name="Arachchi H.M."/>
            <person name="Berlin A."/>
            <person name="Brown A."/>
            <person name="Chapman S.B."/>
            <person name="Chen Z."/>
            <person name="Dunbar C."/>
            <person name="Freedman E."/>
            <person name="Gearin G."/>
            <person name="Gellesch M."/>
            <person name="Goldberg J."/>
            <person name="Griggs A."/>
            <person name="Gujja S."/>
            <person name="Heiman D."/>
            <person name="Howarth C."/>
            <person name="Larson L."/>
            <person name="Lui A."/>
            <person name="MacDonald P.J.P."/>
            <person name="Mehta T."/>
            <person name="Montmayeur A."/>
            <person name="Murphy C."/>
            <person name="Neiman D."/>
            <person name="Pearson M."/>
            <person name="Priest M."/>
            <person name="Roberts A."/>
            <person name="Saif S."/>
            <person name="Shea T."/>
            <person name="Shenoy N."/>
            <person name="Sisk P."/>
            <person name="Stolte C."/>
            <person name="Sykes S."/>
            <person name="Yandava C."/>
            <person name="Wortman J."/>
            <person name="Nusbaum C."/>
            <person name="Birren B."/>
        </authorList>
    </citation>
    <scope>NUCLEOTIDE SEQUENCE [LARGE SCALE GENOMIC DNA]</scope>
    <source>
        <strain evidence="1 2">ATCC BAA-286</strain>
    </source>
</reference>
<dbReference type="EMBL" id="ADLV01000039">
    <property type="protein sequence ID" value="EGK00231.1"/>
    <property type="molecule type" value="Genomic_DNA"/>
</dbReference>
<evidence type="ECO:0000313" key="1">
    <source>
        <dbReference type="EMBL" id="EGK00231.1"/>
    </source>
</evidence>
<comment type="caution">
    <text evidence="1">The sequence shown here is derived from an EMBL/GenBank/DDBJ whole genome shotgun (WGS) entry which is preliminary data.</text>
</comment>
<dbReference type="OrthoDB" id="1034886at2"/>